<dbReference type="PROSITE" id="PS51257">
    <property type="entry name" value="PROKAR_LIPOPROTEIN"/>
    <property type="match status" value="1"/>
</dbReference>
<feature type="non-terminal residue" evidence="2">
    <location>
        <position position="52"/>
    </location>
</feature>
<evidence type="ECO:0000313" key="3">
    <source>
        <dbReference type="Proteomes" id="UP000184364"/>
    </source>
</evidence>
<keyword evidence="3" id="KW-1185">Reference proteome</keyword>
<name>A0A1M7H9E4_9FLAO</name>
<proteinExistence type="predicted"/>
<keyword evidence="1" id="KW-0732">Signal</keyword>
<feature type="chain" id="PRO_5012771175" evidence="1">
    <location>
        <begin position="21"/>
        <end position="52"/>
    </location>
</feature>
<accession>A0A1M7H9E4</accession>
<reference evidence="3" key="1">
    <citation type="submission" date="2016-11" db="EMBL/GenBank/DDBJ databases">
        <authorList>
            <person name="Varghese N."/>
            <person name="Submissions S."/>
        </authorList>
    </citation>
    <scope>NUCLEOTIDE SEQUENCE [LARGE SCALE GENOMIC DNA]</scope>
    <source>
        <strain evidence="3">DSM 26899</strain>
    </source>
</reference>
<dbReference type="AlphaFoldDB" id="A0A1M7H9E4"/>
<evidence type="ECO:0000313" key="2">
    <source>
        <dbReference type="EMBL" id="SHM25201.1"/>
    </source>
</evidence>
<organism evidence="2 3">
    <name type="scientific">Chryseobacterium polytrichastri</name>
    <dbReference type="NCBI Taxonomy" id="1302687"/>
    <lineage>
        <taxon>Bacteria</taxon>
        <taxon>Pseudomonadati</taxon>
        <taxon>Bacteroidota</taxon>
        <taxon>Flavobacteriia</taxon>
        <taxon>Flavobacteriales</taxon>
        <taxon>Weeksellaceae</taxon>
        <taxon>Chryseobacterium group</taxon>
        <taxon>Chryseobacterium</taxon>
    </lineage>
</organism>
<gene>
    <name evidence="2" type="ORF">SAMN05444267_103942</name>
</gene>
<dbReference type="Proteomes" id="UP000184364">
    <property type="component" value="Unassembled WGS sequence"/>
</dbReference>
<dbReference type="EMBL" id="FRAV01000039">
    <property type="protein sequence ID" value="SHM25201.1"/>
    <property type="molecule type" value="Genomic_DNA"/>
</dbReference>
<evidence type="ECO:0000256" key="1">
    <source>
        <dbReference type="SAM" id="SignalP"/>
    </source>
</evidence>
<feature type="signal peptide" evidence="1">
    <location>
        <begin position="1"/>
        <end position="20"/>
    </location>
</feature>
<protein>
    <submittedName>
        <fullName evidence="2">Uncharacterized protein</fullName>
    </submittedName>
</protein>
<sequence length="52" mass="5738">MNTMKKLFYLLTVFTLTATAVSCSNDDDHLTVEEQLTPSQTLSSTPWQTTGA</sequence>